<dbReference type="InParanoid" id="L9LC76"/>
<organism evidence="1 2">
    <name type="scientific">Tupaia chinensis</name>
    <name type="common">Chinese tree shrew</name>
    <name type="synonym">Tupaia belangeri chinensis</name>
    <dbReference type="NCBI Taxonomy" id="246437"/>
    <lineage>
        <taxon>Eukaryota</taxon>
        <taxon>Metazoa</taxon>
        <taxon>Chordata</taxon>
        <taxon>Craniata</taxon>
        <taxon>Vertebrata</taxon>
        <taxon>Euteleostomi</taxon>
        <taxon>Mammalia</taxon>
        <taxon>Eutheria</taxon>
        <taxon>Euarchontoglires</taxon>
        <taxon>Scandentia</taxon>
        <taxon>Tupaiidae</taxon>
        <taxon>Tupaia</taxon>
    </lineage>
</organism>
<sequence length="182" mass="20101">MSKSANLPTHVPSKDVLDKACSALLWVTAPCAITQNHPVELIFLGPNITEELDWNFTLKETGRAALPQTREEHQGVARVMWQPLRNLASSGLLLRGKGGHEEGDQLAAAPASSPRRHDAVLKQSRHRGPELYENGNLAEAIRKNLSFKEHSIAFLERCAFPRTSVSQAHVAVEGVHAREYTQ</sequence>
<gene>
    <name evidence="1" type="ORF">TREES_T100009641</name>
</gene>
<dbReference type="Proteomes" id="UP000011518">
    <property type="component" value="Unassembled WGS sequence"/>
</dbReference>
<name>L9LC76_TUPCH</name>
<protein>
    <submittedName>
        <fullName evidence="1">Uncharacterized protein</fullName>
    </submittedName>
</protein>
<dbReference type="AlphaFoldDB" id="L9LC76"/>
<dbReference type="EMBL" id="KB320407">
    <property type="protein sequence ID" value="ELW72488.1"/>
    <property type="molecule type" value="Genomic_DNA"/>
</dbReference>
<keyword evidence="2" id="KW-1185">Reference proteome</keyword>
<proteinExistence type="predicted"/>
<reference evidence="2" key="1">
    <citation type="submission" date="2012-07" db="EMBL/GenBank/DDBJ databases">
        <title>Genome of the Chinese tree shrew, a rising model animal genetically related to primates.</title>
        <authorList>
            <person name="Zhang G."/>
            <person name="Fan Y."/>
            <person name="Yao Y."/>
            <person name="Huang Z."/>
        </authorList>
    </citation>
    <scope>NUCLEOTIDE SEQUENCE [LARGE SCALE GENOMIC DNA]</scope>
</reference>
<evidence type="ECO:0000313" key="1">
    <source>
        <dbReference type="EMBL" id="ELW72488.1"/>
    </source>
</evidence>
<reference evidence="2" key="2">
    <citation type="journal article" date="2013" name="Nat. Commun.">
        <title>Genome of the Chinese tree shrew.</title>
        <authorList>
            <person name="Fan Y."/>
            <person name="Huang Z.Y."/>
            <person name="Cao C.C."/>
            <person name="Chen C.S."/>
            <person name="Chen Y.X."/>
            <person name="Fan D.D."/>
            <person name="He J."/>
            <person name="Hou H.L."/>
            <person name="Hu L."/>
            <person name="Hu X.T."/>
            <person name="Jiang X.T."/>
            <person name="Lai R."/>
            <person name="Lang Y.S."/>
            <person name="Liang B."/>
            <person name="Liao S.G."/>
            <person name="Mu D."/>
            <person name="Ma Y.Y."/>
            <person name="Niu Y.Y."/>
            <person name="Sun X.Q."/>
            <person name="Xia J.Q."/>
            <person name="Xiao J."/>
            <person name="Xiong Z.Q."/>
            <person name="Xu L."/>
            <person name="Yang L."/>
            <person name="Zhang Y."/>
            <person name="Zhao W."/>
            <person name="Zhao X.D."/>
            <person name="Zheng Y.T."/>
            <person name="Zhou J.M."/>
            <person name="Zhu Y.B."/>
            <person name="Zhang G.J."/>
            <person name="Wang J."/>
            <person name="Yao Y.G."/>
        </authorList>
    </citation>
    <scope>NUCLEOTIDE SEQUENCE [LARGE SCALE GENOMIC DNA]</scope>
</reference>
<accession>L9LC76</accession>
<evidence type="ECO:0000313" key="2">
    <source>
        <dbReference type="Proteomes" id="UP000011518"/>
    </source>
</evidence>